<gene>
    <name evidence="2" type="ORF">SAMN05421642_109132</name>
</gene>
<dbReference type="GO" id="GO:0006749">
    <property type="term" value="P:glutathione metabolic process"/>
    <property type="evidence" value="ECO:0007669"/>
    <property type="project" value="TreeGrafter"/>
</dbReference>
<dbReference type="OrthoDB" id="102473at2"/>
<dbReference type="GO" id="GO:0017168">
    <property type="term" value="F:5-oxoprolinase (ATP-hydrolyzing) activity"/>
    <property type="evidence" value="ECO:0007669"/>
    <property type="project" value="TreeGrafter"/>
</dbReference>
<feature type="domain" description="Hydantoinase B/oxoprolinase" evidence="1">
    <location>
        <begin position="11"/>
        <end position="531"/>
    </location>
</feature>
<evidence type="ECO:0000313" key="3">
    <source>
        <dbReference type="Proteomes" id="UP000198327"/>
    </source>
</evidence>
<accession>A0A239JX19</accession>
<organism evidence="2 3">
    <name type="scientific">Rhodococcoides kyotonense</name>
    <dbReference type="NCBI Taxonomy" id="398843"/>
    <lineage>
        <taxon>Bacteria</taxon>
        <taxon>Bacillati</taxon>
        <taxon>Actinomycetota</taxon>
        <taxon>Actinomycetes</taxon>
        <taxon>Mycobacteriales</taxon>
        <taxon>Nocardiaceae</taxon>
        <taxon>Rhodococcoides</taxon>
    </lineage>
</organism>
<proteinExistence type="predicted"/>
<dbReference type="EMBL" id="FZOW01000009">
    <property type="protein sequence ID" value="SNT10497.1"/>
    <property type="molecule type" value="Genomic_DNA"/>
</dbReference>
<name>A0A239JX19_9NOCA</name>
<dbReference type="InterPro" id="IPR045079">
    <property type="entry name" value="Oxoprolinase-like"/>
</dbReference>
<evidence type="ECO:0000313" key="2">
    <source>
        <dbReference type="EMBL" id="SNT10497.1"/>
    </source>
</evidence>
<dbReference type="Proteomes" id="UP000198327">
    <property type="component" value="Unassembled WGS sequence"/>
</dbReference>
<reference evidence="3" key="1">
    <citation type="submission" date="2017-06" db="EMBL/GenBank/DDBJ databases">
        <authorList>
            <person name="Varghese N."/>
            <person name="Submissions S."/>
        </authorList>
    </citation>
    <scope>NUCLEOTIDE SEQUENCE [LARGE SCALE GENOMIC DNA]</scope>
    <source>
        <strain evidence="3">JCM 23211</strain>
    </source>
</reference>
<dbReference type="AlphaFoldDB" id="A0A239JX19"/>
<dbReference type="PANTHER" id="PTHR11365:SF23">
    <property type="entry name" value="HYPOTHETICAL 5-OXOPROLINASE (EUROFUNG)-RELATED"/>
    <property type="match status" value="1"/>
</dbReference>
<dbReference type="Pfam" id="PF02538">
    <property type="entry name" value="Hydantoinase_B"/>
    <property type="match status" value="1"/>
</dbReference>
<dbReference type="InterPro" id="IPR003692">
    <property type="entry name" value="Hydantoinase_B"/>
</dbReference>
<dbReference type="GO" id="GO:0005829">
    <property type="term" value="C:cytosol"/>
    <property type="evidence" value="ECO:0007669"/>
    <property type="project" value="TreeGrafter"/>
</dbReference>
<evidence type="ECO:0000259" key="1">
    <source>
        <dbReference type="Pfam" id="PF02538"/>
    </source>
</evidence>
<sequence length="577" mass="60516">MSTTTETTRLDPITLSVLDAGLRTAVAEMKAVVLRTAYSNLWREAGDLSCGLLDPHGNIVAQGIGDIPIHLASMPMSLRGMLARIPAETIRPGDVLLQNDPYQGNNHMPDFFMAKPVFSEDRLIGFAAVRGHYVDIGGPTPGSYYTLAKDVYGEGLRIPPVKLYREGVANTEILDIITANVRNSAERLGDMRSQYAGCLAAERRLLDYCERYGTAAVEQAMAQVLDVSELRARAAFTEIPDGTYVFEDVCDGDSFDPDPITIKGTLVISGGDVTIDFTGSSPQSRGGMNSPLGVTHSATLFALKAIAEPASASNSGSYRPVTIVAPTGTIVNPHEPAPVVSGNHETSSRIADVVLGCLAQAVPDRVPAAGTGSATVLLVGREDAVDDTIMYEVHGAGQGANVGADGSHARRTSIGNTGNTPNELLEAAHPIRVLGYGLTTDGGGAGTHRGGNGITRLLEFTEDVTVTIVSDRDVSAPYGLLGGLPGGNAKFVLTDQGGRVTDLSSKTPPTVVRAGSRMLVRCAGAGGYGAPSERALADIQSDIDDGYITVSAAERDYGVLAQRDPARVDGADVVVRR</sequence>
<keyword evidence="3" id="KW-1185">Reference proteome</keyword>
<dbReference type="PANTHER" id="PTHR11365">
    <property type="entry name" value="5-OXOPROLINASE RELATED"/>
    <property type="match status" value="1"/>
</dbReference>
<protein>
    <submittedName>
        <fullName evidence="2">N-methylhydantoinase B</fullName>
    </submittedName>
</protein>
<dbReference type="RefSeq" id="WP_089248072.1">
    <property type="nucleotide sequence ID" value="NZ_FZOW01000009.1"/>
</dbReference>